<protein>
    <submittedName>
        <fullName evidence="2">Tryptophan dimethylallyltransferase</fullName>
    </submittedName>
</protein>
<dbReference type="Pfam" id="PF11991">
    <property type="entry name" value="Trp_DMAT"/>
    <property type="match status" value="1"/>
</dbReference>
<reference evidence="2 3" key="1">
    <citation type="submission" date="2014-06" db="EMBL/GenBank/DDBJ databases">
        <title>Saccharopolyspora rectivirgula DSM-43113 Genome sequencing.</title>
        <authorList>
            <person name="Barrera C."/>
            <person name="Millon L."/>
            <person name="Rognon B."/>
            <person name="Zaugg C."/>
            <person name="Monod M."/>
        </authorList>
    </citation>
    <scope>NUCLEOTIDE SEQUENCE [LARGE SCALE GENOMIC DNA]</scope>
    <source>
        <strain evidence="2 3">DSM 43113</strain>
    </source>
</reference>
<sequence>MRVAGGTLGEFTTSQLRDLCEVVGIEDRHPVRLLEQLLSTAASRPLTEPPLWPSDVADDATPIEFSVQFDDNGQRHLRILAETIAAQPSASANLQAAQEFLDNVSREYDLALDRLRSVQELFLAEEPQGKFAWWYSFIFSPGKEPKFKVYFNPEVHGPERSREIVADSLDRLGLHEAYQTVEKYALQRGDKDHFAFFAVDLDHSPQSRVKIYVAQEEASAAVAERAAAAVPGIDPGQAGKFCSLLGGDTEIFAGRPLVSSYSFVEGDTSTPSNYSVYVPIRDYVPHDGVARERVLDTLPQFGVEPTGLDEMIAAVRNRPLEANSGLIAHVSLRMSASTIGSTVYLSSEAYGGTPR</sequence>
<accession>A0A073B054</accession>
<dbReference type="OrthoDB" id="513465at2"/>
<dbReference type="PANTHER" id="PTHR40627">
    <property type="entry name" value="INDOLE PRENYLTRANSFERASE TDIB-RELATED"/>
    <property type="match status" value="1"/>
</dbReference>
<dbReference type="PANTHER" id="PTHR40627:SF4">
    <property type="entry name" value="PRENYLTRANSFERASE ASQH1-RELATED"/>
    <property type="match status" value="1"/>
</dbReference>
<proteinExistence type="predicted"/>
<dbReference type="InterPro" id="IPR033964">
    <property type="entry name" value="ABBA"/>
</dbReference>
<evidence type="ECO:0000313" key="3">
    <source>
        <dbReference type="Proteomes" id="UP000031419"/>
    </source>
</evidence>
<dbReference type="SFLD" id="SFLDG01162">
    <property type="entry name" value="I"/>
    <property type="match status" value="1"/>
</dbReference>
<keyword evidence="3" id="KW-1185">Reference proteome</keyword>
<dbReference type="SFLD" id="SFLDS00036">
    <property type="entry name" value="Aromatic_Prenyltransferase"/>
    <property type="match status" value="1"/>
</dbReference>
<dbReference type="InterPro" id="IPR017795">
    <property type="entry name" value="ABBA_NscD-like"/>
</dbReference>
<dbReference type="GO" id="GO:0009820">
    <property type="term" value="P:alkaloid metabolic process"/>
    <property type="evidence" value="ECO:0007669"/>
    <property type="project" value="InterPro"/>
</dbReference>
<gene>
    <name evidence="2" type="ORF">GU90_07340</name>
</gene>
<keyword evidence="1 2" id="KW-0808">Transferase</keyword>
<dbReference type="AlphaFoldDB" id="A0A073B054"/>
<dbReference type="Proteomes" id="UP000031419">
    <property type="component" value="Unassembled WGS sequence"/>
</dbReference>
<dbReference type="EMBL" id="JNVU01000017">
    <property type="protein sequence ID" value="KEI45010.1"/>
    <property type="molecule type" value="Genomic_DNA"/>
</dbReference>
<name>A0A073B054_9PSEU</name>
<dbReference type="eggNOG" id="COG5424">
    <property type="taxonomic scope" value="Bacteria"/>
</dbReference>
<dbReference type="GO" id="GO:0016765">
    <property type="term" value="F:transferase activity, transferring alkyl or aryl (other than methyl) groups"/>
    <property type="evidence" value="ECO:0007669"/>
    <property type="project" value="InterPro"/>
</dbReference>
<organism evidence="2 3">
    <name type="scientific">Saccharopolyspora rectivirgula</name>
    <dbReference type="NCBI Taxonomy" id="28042"/>
    <lineage>
        <taxon>Bacteria</taxon>
        <taxon>Bacillati</taxon>
        <taxon>Actinomycetota</taxon>
        <taxon>Actinomycetes</taxon>
        <taxon>Pseudonocardiales</taxon>
        <taxon>Pseudonocardiaceae</taxon>
        <taxon>Saccharopolyspora</taxon>
    </lineage>
</organism>
<evidence type="ECO:0000313" key="2">
    <source>
        <dbReference type="EMBL" id="KEI45010.1"/>
    </source>
</evidence>
<evidence type="ECO:0000256" key="1">
    <source>
        <dbReference type="ARBA" id="ARBA00022679"/>
    </source>
</evidence>
<comment type="caution">
    <text evidence="2">The sequence shown here is derived from an EMBL/GenBank/DDBJ whole genome shotgun (WGS) entry which is preliminary data.</text>
</comment>